<feature type="compositionally biased region" description="Polar residues" evidence="1">
    <location>
        <begin position="711"/>
        <end position="723"/>
    </location>
</feature>
<dbReference type="EMBL" id="MIGC01001848">
    <property type="protein sequence ID" value="PHJ22056.1"/>
    <property type="molecule type" value="Genomic_DNA"/>
</dbReference>
<sequence length="1544" mass="160041">MSDFSPLSSLLPNPPLSPPLSNLTPPSSPLPQLPSRPLLVKLAPLSPPSPTLPFHLRSNGDCSAGESRPQEPSSVSSSYSRLRRHSDGYTYQSSRRPSSSGSANGVAAAAAALRVLCVSRESGLLQKQRLPRQVEQAPVYPPCSNGSESHLPSNGASTGRWASPLDPVKDPHLVQLLKHPSHPHFSDGTGRSTGRGLLAATLGLPAADPCAPPATSASVTAAGGATAATSYYSGNSSSNMMTADEGSGSALTTSPAAEAAAAAAVAAVSAAAGAEGGGMTPSTYQALAHTARRRGRSKTFSAVQQAVGDSHHGVACPPDPLRRVRFSVADEWCEDHDQPRGARFVGMGVPGEGAGGMIDFASGQLTTSFDATSGGVAPGGSSLAPPSDVFSKGEFAFVPDTHTNMSCYLYNSNPSMACWCASKAALAAAAATAVPSHDGEVEEQPSDSTGFSPRLQEPQQPPALGGGGGAASSATPLRRSSRSSARRNSAVSYSAALAAAAAAAGLCRRGEKSPRGFGVHGALTNRSAFSQGAIAMPKAKQPQADFYSACLQDWRSVVGAPSSSCKTLKAQQQQQILLHHQLLQRHHQRARTAALGRRNSWCACRPIGSCSCCVRNPAPGAEEEPSFLDSRLLQDEDEDNEDGGSEGMGEVKEGAGHASDDDGEAPLFVSRIKKPTSPTRASVSPSDRRTGQRHPSGPMRPYSSGAYTVGSFCSSTNRPSRPGTTGAGPAECADEEAESSRPSGASSVHARRAAVPGKKPSLWTPASLLKSFGRGGSSVGSCGTSSTTASVNSSSGAARHQASVLEGSSDNPALSRSFSTSSGVHPSGGATSGGSGAVKASASLTGSSFASSYGGFSSLARVLRPRRHTHHHDSKDDFRPSRTNTTSGDTNRSSGVASRTENKRLQQAYESAQAAASSDFPLACSFAGFNDANARCQPLREGSSRAAEPRHLSSGTYLSTNSMQAQLTRIGSATANVKGKDSPGVPHHAGPQGELEDAGITPAPRRSERRHTVPPALDVHGQQITVTVEQESPAGAPASEAQGAAAGAAAAAAVAAIAAGSVHGIGPASNGAGGEGGAGGYAVSGRQLPALLLRSQHSPEEVSVEGVKQTQLDDGLHSEKSGGKSASTLILTKRSDGQRGVGPGQSPAGAGTPRNADHRGLAASEGQDKEKPDISFCLTTSSTQKNAAPEAISDRLNESNQIDQREYDLQFGGLLVRLHRKLSAKCHCQFDVWEGEAVGVVGDEDAVAAAAAAAQVSPAPGKQGTDSTSTKKSIPDEEEAIVDDSLGLANLHGSIVGLGRRFAIKLLEVDGCESSKLKYKTHSVLQEGKQLRSLCLQLWRSRAAAVCQGPQSNRLTSPQRLLLLQLQQRPQPAHHPEVYVQQLDRLLANQHGSSRSGTPGGVQLPLLPIPRYLWTSRGVKRDGTRVLGVSMERIEGRSLTQILQQMRIPTKTSAALLAVEIAIKLVRAQALLASPSSLEQPIINWDTKPGNVLVELTRSASTQQLHCLRCVIIDLGDALPGPNFSFPTRHQPGVSPSYIICTKV</sequence>
<feature type="region of interest" description="Disordered" evidence="1">
    <location>
        <begin position="939"/>
        <end position="959"/>
    </location>
</feature>
<reference evidence="2 3" key="1">
    <citation type="journal article" date="2017" name="Int. J. Parasitol.">
        <title>The genome of the protozoan parasite Cystoisospora suis and a reverse vaccinology approach to identify vaccine candidates.</title>
        <authorList>
            <person name="Palmieri N."/>
            <person name="Shrestha A."/>
            <person name="Ruttkowski B."/>
            <person name="Beck T."/>
            <person name="Vogl C."/>
            <person name="Tomley F."/>
            <person name="Blake D.P."/>
            <person name="Joachim A."/>
        </authorList>
    </citation>
    <scope>NUCLEOTIDE SEQUENCE [LARGE SCALE GENOMIC DNA]</scope>
    <source>
        <strain evidence="2 3">Wien I</strain>
    </source>
</reference>
<organism evidence="2 3">
    <name type="scientific">Cystoisospora suis</name>
    <dbReference type="NCBI Taxonomy" id="483139"/>
    <lineage>
        <taxon>Eukaryota</taxon>
        <taxon>Sar</taxon>
        <taxon>Alveolata</taxon>
        <taxon>Apicomplexa</taxon>
        <taxon>Conoidasida</taxon>
        <taxon>Coccidia</taxon>
        <taxon>Eucoccidiorida</taxon>
        <taxon>Eimeriorina</taxon>
        <taxon>Sarcocystidae</taxon>
        <taxon>Cystoisospora</taxon>
    </lineage>
</organism>
<feature type="compositionally biased region" description="Low complexity" evidence="1">
    <location>
        <begin position="1"/>
        <end position="11"/>
    </location>
</feature>
<feature type="region of interest" description="Disordered" evidence="1">
    <location>
        <begin position="636"/>
        <end position="841"/>
    </location>
</feature>
<dbReference type="OrthoDB" id="331915at2759"/>
<keyword evidence="2" id="KW-0418">Kinase</keyword>
<keyword evidence="2" id="KW-0808">Transferase</keyword>
<feature type="compositionally biased region" description="Polar residues" evidence="1">
    <location>
        <begin position="144"/>
        <end position="157"/>
    </location>
</feature>
<feature type="compositionally biased region" description="Basic and acidic residues" evidence="1">
    <location>
        <begin position="649"/>
        <end position="660"/>
    </location>
</feature>
<feature type="compositionally biased region" description="Low complexity" evidence="1">
    <location>
        <begin position="779"/>
        <end position="798"/>
    </location>
</feature>
<feature type="region of interest" description="Disordered" evidence="1">
    <location>
        <begin position="864"/>
        <end position="912"/>
    </location>
</feature>
<evidence type="ECO:0000256" key="1">
    <source>
        <dbReference type="SAM" id="MobiDB-lite"/>
    </source>
</evidence>
<feature type="compositionally biased region" description="Low complexity" evidence="1">
    <location>
        <begin position="93"/>
        <end position="103"/>
    </location>
</feature>
<feature type="region of interest" description="Disordered" evidence="1">
    <location>
        <begin position="139"/>
        <end position="167"/>
    </location>
</feature>
<feature type="region of interest" description="Disordered" evidence="1">
    <location>
        <begin position="1"/>
        <end position="103"/>
    </location>
</feature>
<dbReference type="RefSeq" id="XP_067923733.1">
    <property type="nucleotide sequence ID" value="XM_068064287.1"/>
</dbReference>
<feature type="compositionally biased region" description="Low complexity" evidence="1">
    <location>
        <begin position="70"/>
        <end position="80"/>
    </location>
</feature>
<feature type="region of interest" description="Disordered" evidence="1">
    <location>
        <begin position="1096"/>
        <end position="1172"/>
    </location>
</feature>
<feature type="compositionally biased region" description="Polar residues" evidence="1">
    <location>
        <begin position="676"/>
        <end position="685"/>
    </location>
</feature>
<feature type="region of interest" description="Disordered" evidence="1">
    <location>
        <begin position="436"/>
        <end position="486"/>
    </location>
</feature>
<proteinExistence type="predicted"/>
<dbReference type="GO" id="GO:0016301">
    <property type="term" value="F:kinase activity"/>
    <property type="evidence" value="ECO:0007669"/>
    <property type="project" value="UniProtKB-KW"/>
</dbReference>
<feature type="region of interest" description="Disordered" evidence="1">
    <location>
        <begin position="1254"/>
        <end position="1276"/>
    </location>
</feature>
<comment type="caution">
    <text evidence="2">The sequence shown here is derived from an EMBL/GenBank/DDBJ whole genome shotgun (WGS) entry which is preliminary data.</text>
</comment>
<feature type="compositionally biased region" description="Polar residues" evidence="1">
    <location>
        <begin position="806"/>
        <end position="824"/>
    </location>
</feature>
<feature type="compositionally biased region" description="Basic and acidic residues" evidence="1">
    <location>
        <begin position="1155"/>
        <end position="1172"/>
    </location>
</feature>
<feature type="compositionally biased region" description="Polar residues" evidence="1">
    <location>
        <begin position="881"/>
        <end position="899"/>
    </location>
</feature>
<protein>
    <submittedName>
        <fullName evidence="2">Serine threonine protein kinase</fullName>
    </submittedName>
</protein>
<evidence type="ECO:0000313" key="2">
    <source>
        <dbReference type="EMBL" id="PHJ22056.1"/>
    </source>
</evidence>
<evidence type="ECO:0000313" key="3">
    <source>
        <dbReference type="Proteomes" id="UP000221165"/>
    </source>
</evidence>
<accession>A0A2C6L310</accession>
<dbReference type="VEuPathDB" id="ToxoDB:CSUI_004092"/>
<name>A0A2C6L310_9APIC</name>
<feature type="region of interest" description="Disordered" evidence="1">
    <location>
        <begin position="975"/>
        <end position="1020"/>
    </location>
</feature>
<dbReference type="GeneID" id="94427498"/>
<gene>
    <name evidence="2" type="ORF">CSUI_004092</name>
</gene>
<dbReference type="Proteomes" id="UP000221165">
    <property type="component" value="Unassembled WGS sequence"/>
</dbReference>
<keyword evidence="3" id="KW-1185">Reference proteome</keyword>